<keyword evidence="1" id="KW-1133">Transmembrane helix</keyword>
<comment type="caution">
    <text evidence="2">The sequence shown here is derived from an EMBL/GenBank/DDBJ whole genome shotgun (WGS) entry which is preliminary data.</text>
</comment>
<name>A0ABN9QL70_9DINO</name>
<keyword evidence="3" id="KW-1185">Reference proteome</keyword>
<reference evidence="2" key="1">
    <citation type="submission" date="2023-10" db="EMBL/GenBank/DDBJ databases">
        <authorList>
            <person name="Chen Y."/>
            <person name="Shah S."/>
            <person name="Dougan E. K."/>
            <person name="Thang M."/>
            <person name="Chan C."/>
        </authorList>
    </citation>
    <scope>NUCLEOTIDE SEQUENCE [LARGE SCALE GENOMIC DNA]</scope>
</reference>
<dbReference type="Proteomes" id="UP001189429">
    <property type="component" value="Unassembled WGS sequence"/>
</dbReference>
<evidence type="ECO:0000256" key="1">
    <source>
        <dbReference type="SAM" id="Phobius"/>
    </source>
</evidence>
<accession>A0ABN9QL70</accession>
<evidence type="ECO:0000313" key="2">
    <source>
        <dbReference type="EMBL" id="CAK0805642.1"/>
    </source>
</evidence>
<sequence>MVTFAMISRVLATPRHVIPVAKLQAGQPVTSGSMFNLALMGNLKRSMKMAWRPSISKTGNLVKRPAVELRRGSHMLKYALPHLLLILSLVLVCQLLLCAR</sequence>
<feature type="transmembrane region" description="Helical" evidence="1">
    <location>
        <begin position="78"/>
        <end position="97"/>
    </location>
</feature>
<keyword evidence="1" id="KW-0812">Transmembrane</keyword>
<evidence type="ECO:0000313" key="3">
    <source>
        <dbReference type="Proteomes" id="UP001189429"/>
    </source>
</evidence>
<protein>
    <submittedName>
        <fullName evidence="2">Uncharacterized protein</fullName>
    </submittedName>
</protein>
<proteinExistence type="predicted"/>
<gene>
    <name evidence="2" type="ORF">PCOR1329_LOCUS12107</name>
</gene>
<organism evidence="2 3">
    <name type="scientific">Prorocentrum cordatum</name>
    <dbReference type="NCBI Taxonomy" id="2364126"/>
    <lineage>
        <taxon>Eukaryota</taxon>
        <taxon>Sar</taxon>
        <taxon>Alveolata</taxon>
        <taxon>Dinophyceae</taxon>
        <taxon>Prorocentrales</taxon>
        <taxon>Prorocentraceae</taxon>
        <taxon>Prorocentrum</taxon>
    </lineage>
</organism>
<dbReference type="EMBL" id="CAUYUJ010003514">
    <property type="protein sequence ID" value="CAK0805642.1"/>
    <property type="molecule type" value="Genomic_DNA"/>
</dbReference>
<keyword evidence="1" id="KW-0472">Membrane</keyword>